<dbReference type="OrthoDB" id="953at2157"/>
<dbReference type="HOGENOM" id="CLU_067890_2_2_2"/>
<evidence type="ECO:0000313" key="1">
    <source>
        <dbReference type="EMBL" id="AKB29640.1"/>
    </source>
</evidence>
<dbReference type="InterPro" id="IPR012349">
    <property type="entry name" value="Split_barrel_FMN-bd"/>
</dbReference>
<dbReference type="GeneID" id="24861820"/>
<dbReference type="PANTHER" id="PTHR34071:SF2">
    <property type="entry name" value="FLAVIN-NUCLEOTIDE-BINDING PROTEIN"/>
    <property type="match status" value="1"/>
</dbReference>
<dbReference type="EMBL" id="CP009506">
    <property type="protein sequence ID" value="AKB29640.1"/>
    <property type="molecule type" value="Genomic_DNA"/>
</dbReference>
<reference evidence="1 2" key="1">
    <citation type="submission" date="2014-07" db="EMBL/GenBank/DDBJ databases">
        <title>Methanogenic archaea and the global carbon cycle.</title>
        <authorList>
            <person name="Henriksen J.R."/>
            <person name="Luke J."/>
            <person name="Reinhart S."/>
            <person name="Benedict M.N."/>
            <person name="Youngblut N.D."/>
            <person name="Metcalf M.E."/>
            <person name="Whitaker R.J."/>
            <person name="Metcalf W.W."/>
        </authorList>
    </citation>
    <scope>NUCLEOTIDE SEQUENCE [LARGE SCALE GENOMIC DNA]</scope>
    <source>
        <strain evidence="1 2">T4/M</strain>
    </source>
</reference>
<dbReference type="KEGG" id="msw:MSSIT_2921"/>
<accession>A0A0E3P959</accession>
<keyword evidence="2" id="KW-1185">Reference proteome</keyword>
<dbReference type="Gene3D" id="2.30.110.10">
    <property type="entry name" value="Electron Transport, Fmn-binding Protein, Chain A"/>
    <property type="match status" value="1"/>
</dbReference>
<evidence type="ECO:0000313" key="2">
    <source>
        <dbReference type="Proteomes" id="UP000033111"/>
    </source>
</evidence>
<name>A0A0E3P959_9EURY</name>
<dbReference type="PANTHER" id="PTHR34071">
    <property type="entry name" value="5-NITROIMIDAZOLE ANTIBIOTICS RESISTANCE PROTEIN, NIMA-FAMILY-RELATED PROTEIN-RELATED"/>
    <property type="match status" value="1"/>
</dbReference>
<gene>
    <name evidence="1" type="ORF">MSSIT_2921</name>
</gene>
<dbReference type="AlphaFoldDB" id="A0A0E3P959"/>
<dbReference type="Pfam" id="PF12900">
    <property type="entry name" value="Pyridox_ox_2"/>
    <property type="match status" value="1"/>
</dbReference>
<organism evidence="1 2">
    <name type="scientific">Methanosarcina siciliae T4/M</name>
    <dbReference type="NCBI Taxonomy" id="1434120"/>
    <lineage>
        <taxon>Archaea</taxon>
        <taxon>Methanobacteriati</taxon>
        <taxon>Methanobacteriota</taxon>
        <taxon>Stenosarchaea group</taxon>
        <taxon>Methanomicrobia</taxon>
        <taxon>Methanosarcinales</taxon>
        <taxon>Methanosarcinaceae</taxon>
        <taxon>Methanosarcina</taxon>
    </lineage>
</organism>
<dbReference type="SUPFAM" id="SSF50475">
    <property type="entry name" value="FMN-binding split barrel"/>
    <property type="match status" value="1"/>
</dbReference>
<sequence>MDQVRYTQRKCTDKEKIESFLLQERTGVLGMVNGIFPYAVPMNYVWHKGSVYLHGMGSGKKEEILSRCPPVCFTIYKEHGTVTDPVPCHADTAYMSVMIFGKAEKVSDKEEAAEALWKLVNKYMPGYYNNPLTGTFVEKYRSSLDENPVSVYRITPQWMTAKENSVESENLFNLEIK</sequence>
<proteinExistence type="predicted"/>
<dbReference type="PATRIC" id="fig|1434120.4.peg.3808"/>
<dbReference type="InterPro" id="IPR024747">
    <property type="entry name" value="Pyridox_Oxase-rel"/>
</dbReference>
<dbReference type="Proteomes" id="UP000033111">
    <property type="component" value="Chromosome"/>
</dbReference>
<dbReference type="RefSeq" id="WP_048173469.1">
    <property type="nucleotide sequence ID" value="NZ_CP009506.1"/>
</dbReference>
<protein>
    <submittedName>
        <fullName evidence="1">Putative flavin-nucleotide-binding protein</fullName>
    </submittedName>
</protein>